<organism evidence="1 2">
    <name type="scientific">Micromonospora polyrhachis</name>
    <dbReference type="NCBI Taxonomy" id="1282883"/>
    <lineage>
        <taxon>Bacteria</taxon>
        <taxon>Bacillati</taxon>
        <taxon>Actinomycetota</taxon>
        <taxon>Actinomycetes</taxon>
        <taxon>Micromonosporales</taxon>
        <taxon>Micromonosporaceae</taxon>
        <taxon>Micromonospora</taxon>
    </lineage>
</organism>
<reference evidence="1 2" key="1">
    <citation type="submission" date="2020-08" db="EMBL/GenBank/DDBJ databases">
        <title>Sequencing the genomes of 1000 actinobacteria strains.</title>
        <authorList>
            <person name="Klenk H.-P."/>
        </authorList>
    </citation>
    <scope>NUCLEOTIDE SEQUENCE [LARGE SCALE GENOMIC DNA]</scope>
    <source>
        <strain evidence="1 2">DSM 45886</strain>
    </source>
</reference>
<dbReference type="EMBL" id="JACHJW010000001">
    <property type="protein sequence ID" value="MBB4961780.1"/>
    <property type="molecule type" value="Genomic_DNA"/>
</dbReference>
<protein>
    <submittedName>
        <fullName evidence="1">Uncharacterized protein</fullName>
    </submittedName>
</protein>
<dbReference type="AlphaFoldDB" id="A0A7W7SVK9"/>
<dbReference type="Proteomes" id="UP000578819">
    <property type="component" value="Unassembled WGS sequence"/>
</dbReference>
<comment type="caution">
    <text evidence="1">The sequence shown here is derived from an EMBL/GenBank/DDBJ whole genome shotgun (WGS) entry which is preliminary data.</text>
</comment>
<gene>
    <name evidence="1" type="ORF">FHR38_005513</name>
</gene>
<accession>A0A7W7SVK9</accession>
<name>A0A7W7SVK9_9ACTN</name>
<keyword evidence="2" id="KW-1185">Reference proteome</keyword>
<evidence type="ECO:0000313" key="1">
    <source>
        <dbReference type="EMBL" id="MBB4961780.1"/>
    </source>
</evidence>
<sequence>MDPFFQLPLWLKAECCGGHVLWAFNPAHLDLLADYVAARLRERGPVPGRMSLVERLPVWLKAAKNRDEVLHVIGRLRASLGECEA</sequence>
<dbReference type="RefSeq" id="WP_221449206.1">
    <property type="nucleotide sequence ID" value="NZ_JACHJW010000001.1"/>
</dbReference>
<proteinExistence type="predicted"/>
<evidence type="ECO:0000313" key="2">
    <source>
        <dbReference type="Proteomes" id="UP000578819"/>
    </source>
</evidence>